<dbReference type="EMBL" id="NHYE01005625">
    <property type="protein sequence ID" value="PPQ66671.1"/>
    <property type="molecule type" value="Genomic_DNA"/>
</dbReference>
<feature type="compositionally biased region" description="Basic and acidic residues" evidence="1">
    <location>
        <begin position="35"/>
        <end position="46"/>
    </location>
</feature>
<evidence type="ECO:0000256" key="1">
    <source>
        <dbReference type="SAM" id="MobiDB-lite"/>
    </source>
</evidence>
<evidence type="ECO:0000313" key="2">
    <source>
        <dbReference type="EMBL" id="PPQ66671.1"/>
    </source>
</evidence>
<sequence length="73" mass="8005">MSSMHSSLSLGLHTGIIPIPHRSMSSPPNQQPPKSTEKASKTRQAEYTVERVAELVVHRDIANEQIEQISGKG</sequence>
<evidence type="ECO:0000313" key="3">
    <source>
        <dbReference type="Proteomes" id="UP000284706"/>
    </source>
</evidence>
<accession>A0A409VK73</accession>
<feature type="region of interest" description="Disordered" evidence="1">
    <location>
        <begin position="1"/>
        <end position="46"/>
    </location>
</feature>
<name>A0A409VK73_9AGAR</name>
<dbReference type="InParanoid" id="A0A409VK73"/>
<comment type="caution">
    <text evidence="2">The sequence shown here is derived from an EMBL/GenBank/DDBJ whole genome shotgun (WGS) entry which is preliminary data.</text>
</comment>
<organism evidence="2 3">
    <name type="scientific">Gymnopilus dilepis</name>
    <dbReference type="NCBI Taxonomy" id="231916"/>
    <lineage>
        <taxon>Eukaryota</taxon>
        <taxon>Fungi</taxon>
        <taxon>Dikarya</taxon>
        <taxon>Basidiomycota</taxon>
        <taxon>Agaricomycotina</taxon>
        <taxon>Agaricomycetes</taxon>
        <taxon>Agaricomycetidae</taxon>
        <taxon>Agaricales</taxon>
        <taxon>Agaricineae</taxon>
        <taxon>Hymenogastraceae</taxon>
        <taxon>Gymnopilus</taxon>
    </lineage>
</organism>
<dbReference type="Proteomes" id="UP000284706">
    <property type="component" value="Unassembled WGS sequence"/>
</dbReference>
<feature type="compositionally biased region" description="Low complexity" evidence="1">
    <location>
        <begin position="1"/>
        <end position="13"/>
    </location>
</feature>
<keyword evidence="3" id="KW-1185">Reference proteome</keyword>
<dbReference type="AlphaFoldDB" id="A0A409VK73"/>
<gene>
    <name evidence="2" type="ORF">CVT26_009425</name>
</gene>
<reference evidence="2 3" key="1">
    <citation type="journal article" date="2018" name="Evol. Lett.">
        <title>Horizontal gene cluster transfer increased hallucinogenic mushroom diversity.</title>
        <authorList>
            <person name="Reynolds H.T."/>
            <person name="Vijayakumar V."/>
            <person name="Gluck-Thaler E."/>
            <person name="Korotkin H.B."/>
            <person name="Matheny P.B."/>
            <person name="Slot J.C."/>
        </authorList>
    </citation>
    <scope>NUCLEOTIDE SEQUENCE [LARGE SCALE GENOMIC DNA]</scope>
    <source>
        <strain evidence="2 3">SRW20</strain>
    </source>
</reference>
<protein>
    <submittedName>
        <fullName evidence="2">Uncharacterized protein</fullName>
    </submittedName>
</protein>
<feature type="compositionally biased region" description="Polar residues" evidence="1">
    <location>
        <begin position="23"/>
        <end position="34"/>
    </location>
</feature>
<proteinExistence type="predicted"/>